<dbReference type="SUPFAM" id="SSF56837">
    <property type="entry name" value="Colicin"/>
    <property type="match status" value="1"/>
</dbReference>
<dbReference type="EMBL" id="NOWC01000006">
    <property type="protein sequence ID" value="OZS75233.1"/>
    <property type="molecule type" value="Genomic_DNA"/>
</dbReference>
<dbReference type="Gene3D" id="1.10.490.30">
    <property type="entry name" value="Colicin"/>
    <property type="match status" value="1"/>
</dbReference>
<evidence type="ECO:0000256" key="3">
    <source>
        <dbReference type="ARBA" id="ARBA00004370"/>
    </source>
</evidence>
<comment type="subcellular location">
    <subcellularLocation>
        <location evidence="3">Membrane</location>
    </subcellularLocation>
</comment>
<dbReference type="PROSITE" id="PS00276">
    <property type="entry name" value="CHANNEL_COLICIN"/>
    <property type="match status" value="1"/>
</dbReference>
<evidence type="ECO:0000256" key="4">
    <source>
        <dbReference type="ARBA" id="ARBA00007595"/>
    </source>
</evidence>
<evidence type="ECO:0000256" key="5">
    <source>
        <dbReference type="ARBA" id="ARBA00022529"/>
    </source>
</evidence>
<evidence type="ECO:0000313" key="15">
    <source>
        <dbReference type="Proteomes" id="UP000216001"/>
    </source>
</evidence>
<dbReference type="PRINTS" id="PR00280">
    <property type="entry name" value="CHANLCOLICIN"/>
</dbReference>
<comment type="function">
    <text evidence="2">Colicins are polypeptide toxins produced by and active against E.coli and closely related bacteria.</text>
</comment>
<dbReference type="GO" id="GO:0031640">
    <property type="term" value="P:killing of cells of another organism"/>
    <property type="evidence" value="ECO:0007669"/>
    <property type="project" value="UniProtKB-KW"/>
</dbReference>
<feature type="domain" description="Channel forming colicins" evidence="12">
    <location>
        <begin position="365"/>
        <end position="376"/>
    </location>
</feature>
<evidence type="ECO:0000256" key="8">
    <source>
        <dbReference type="ARBA" id="ARBA00023022"/>
    </source>
</evidence>
<keyword evidence="7 11" id="KW-1133">Transmembrane helix</keyword>
<sequence>MNDVMVVTPHSSFRDNLIYDGIAPTAHGNISLSDAANVYCMKPDMICPVCGEPKCIYFRKLCEELLKSPNEQDVKKAMVKSMSVGVPFVRVYDEYRNKVENQLANTLHKNGIIPTKKIRNEMFSKYMNLFDLLHRRVANGRVQYIDRDIKSTIFSKINPKTATVLTYLNTLGGTKNIKNYPKMIEAIKKGNFNDASKEFYKKMPQDLESYSALDTLINEAIARSQADNDLKKIQSKVKNEIEKLQTNEAIKSASEIMTDVGEKASKFFGDKYKSTSNKIINELNTFKGKKIKNTNDALRILGKSLSNPYLNIHKKDLPAITQAIKAVDGKKLSENLYKLGTTFKIADKFLKFDKIKNKVEEGFETGDWKPLLLEVEAMALAGVATPIVLAFTAGSLSLLLPFTLSATAISVATIVLTSVVTSFIDANFADAVNKELIPLAN</sequence>
<dbReference type="AlphaFoldDB" id="A0A264VVA1"/>
<proteinExistence type="inferred from homology"/>
<dbReference type="GO" id="GO:0050829">
    <property type="term" value="P:defense response to Gram-negative bacterium"/>
    <property type="evidence" value="ECO:0007669"/>
    <property type="project" value="InterPro"/>
</dbReference>
<dbReference type="GO" id="GO:0140911">
    <property type="term" value="F:pore-forming activity"/>
    <property type="evidence" value="ECO:0007669"/>
    <property type="project" value="InterPro"/>
</dbReference>
<dbReference type="RefSeq" id="WP_004255635.1">
    <property type="nucleotide sequence ID" value="NZ_AP022372.1"/>
</dbReference>
<keyword evidence="6 11" id="KW-0812">Transmembrane</keyword>
<reference evidence="14 15" key="1">
    <citation type="submission" date="2017-07" db="EMBL/GenBank/DDBJ databases">
        <title>blaIMP-27 on transferable plasmids in Proteus mirabilis and Providencia rettgeri.</title>
        <authorList>
            <person name="Potter R."/>
        </authorList>
    </citation>
    <scope>NUCLEOTIDE SEQUENCE [LARGE SCALE GENOMIC DNA]</scope>
    <source>
        <strain evidence="14 15">PR1</strain>
    </source>
</reference>
<comment type="caution">
    <text evidence="14">The sequence shown here is derived from an EMBL/GenBank/DDBJ whole genome shotgun (WGS) entry which is preliminary data.</text>
</comment>
<dbReference type="Proteomes" id="UP000216001">
    <property type="component" value="Unassembled WGS sequence"/>
</dbReference>
<keyword evidence="8" id="KW-0044">Antibiotic</keyword>
<keyword evidence="9" id="KW-0078">Bacteriocin</keyword>
<comment type="function">
    <text evidence="1">This colicin is a channel-forming colicin. This class of transmembrane toxins depolarize the cytoplasmic membrane, leading to dissipation of cellular energy.</text>
</comment>
<evidence type="ECO:0000259" key="12">
    <source>
        <dbReference type="PROSITE" id="PS00276"/>
    </source>
</evidence>
<evidence type="ECO:0000256" key="9">
    <source>
        <dbReference type="ARBA" id="ARBA00023048"/>
    </source>
</evidence>
<dbReference type="EMBL" id="CAHPSF010000001">
    <property type="protein sequence ID" value="CAB5664749.1"/>
    <property type="molecule type" value="Genomic_DNA"/>
</dbReference>
<evidence type="ECO:0000256" key="1">
    <source>
        <dbReference type="ARBA" id="ARBA00002178"/>
    </source>
</evidence>
<evidence type="ECO:0000256" key="11">
    <source>
        <dbReference type="SAM" id="Phobius"/>
    </source>
</evidence>
<evidence type="ECO:0000256" key="2">
    <source>
        <dbReference type="ARBA" id="ARBA00003197"/>
    </source>
</evidence>
<gene>
    <name evidence="13" type="primary">cba</name>
    <name evidence="14" type="ORF">CHI95_06905</name>
    <name evidence="13" type="ORF">GHA_00414</name>
</gene>
<feature type="transmembrane region" description="Helical" evidence="11">
    <location>
        <begin position="406"/>
        <end position="424"/>
    </location>
</feature>
<dbReference type="GO" id="GO:0016020">
    <property type="term" value="C:membrane"/>
    <property type="evidence" value="ECO:0007669"/>
    <property type="project" value="UniProtKB-SubCell"/>
</dbReference>
<evidence type="ECO:0000256" key="6">
    <source>
        <dbReference type="ARBA" id="ARBA00022692"/>
    </source>
</evidence>
<evidence type="ECO:0000256" key="10">
    <source>
        <dbReference type="ARBA" id="ARBA00023136"/>
    </source>
</evidence>
<dbReference type="Proteomes" id="UP000834611">
    <property type="component" value="Unassembled WGS sequence"/>
</dbReference>
<reference evidence="13" key="2">
    <citation type="submission" date="2020-05" db="EMBL/GenBank/DDBJ databases">
        <authorList>
            <person name="Delgado-Blas J."/>
        </authorList>
    </citation>
    <scope>NUCLEOTIDE SEQUENCE</scope>
    <source>
        <strain evidence="13">BB1453</strain>
    </source>
</reference>
<comment type="similarity">
    <text evidence="4">Belongs to the channel forming colicin family.</text>
</comment>
<evidence type="ECO:0000256" key="7">
    <source>
        <dbReference type="ARBA" id="ARBA00022989"/>
    </source>
</evidence>
<keyword evidence="5" id="KW-0929">Antimicrobial</keyword>
<evidence type="ECO:0000313" key="14">
    <source>
        <dbReference type="EMBL" id="OZS75233.1"/>
    </source>
</evidence>
<dbReference type="GeneID" id="92275449"/>
<name>A0A264VVA1_PRORE</name>
<organism evidence="14 15">
    <name type="scientific">Providencia rettgeri</name>
    <dbReference type="NCBI Taxonomy" id="587"/>
    <lineage>
        <taxon>Bacteria</taxon>
        <taxon>Pseudomonadati</taxon>
        <taxon>Pseudomonadota</taxon>
        <taxon>Gammaproteobacteria</taxon>
        <taxon>Enterobacterales</taxon>
        <taxon>Morganellaceae</taxon>
        <taxon>Providencia</taxon>
    </lineage>
</organism>
<protein>
    <submittedName>
        <fullName evidence="13">Colicin-B</fullName>
    </submittedName>
</protein>
<dbReference type="InterPro" id="IPR000293">
    <property type="entry name" value="Channel_colicin_C"/>
</dbReference>
<keyword evidence="10 11" id="KW-0472">Membrane</keyword>
<dbReference type="InterPro" id="IPR038283">
    <property type="entry name" value="Channel_colicin_C_sf"/>
</dbReference>
<evidence type="ECO:0000313" key="13">
    <source>
        <dbReference type="EMBL" id="CAB5664749.1"/>
    </source>
</evidence>
<dbReference type="Pfam" id="PF01024">
    <property type="entry name" value="Colicin"/>
    <property type="match status" value="1"/>
</dbReference>
<accession>A0A264VVA1</accession>
<feature type="transmembrane region" description="Helical" evidence="11">
    <location>
        <begin position="377"/>
        <end position="400"/>
    </location>
</feature>